<dbReference type="InterPro" id="IPR052895">
    <property type="entry name" value="HetReg/Transcr_Mod"/>
</dbReference>
<dbReference type="InterPro" id="IPR010730">
    <property type="entry name" value="HET"/>
</dbReference>
<accession>A0A1L9MY91</accession>
<protein>
    <recommendedName>
        <fullName evidence="2">Heterokaryon incompatibility domain-containing protein</fullName>
    </recommendedName>
</protein>
<proteinExistence type="predicted"/>
<dbReference type="PANTHER" id="PTHR24148:SF78">
    <property type="entry name" value="HETEROKARYON INCOMPATIBILITY DOMAIN-CONTAINING PROTEIN"/>
    <property type="match status" value="1"/>
</dbReference>
<dbReference type="STRING" id="767770.A0A1L9MY91"/>
<feature type="domain" description="Heterokaryon incompatibility" evidence="2">
    <location>
        <begin position="36"/>
        <end position="166"/>
    </location>
</feature>
<dbReference type="OMA" id="IMMLLFE"/>
<organism evidence="3 4">
    <name type="scientific">Aspergillus tubingensis (strain CBS 134.48)</name>
    <dbReference type="NCBI Taxonomy" id="767770"/>
    <lineage>
        <taxon>Eukaryota</taxon>
        <taxon>Fungi</taxon>
        <taxon>Dikarya</taxon>
        <taxon>Ascomycota</taxon>
        <taxon>Pezizomycotina</taxon>
        <taxon>Eurotiomycetes</taxon>
        <taxon>Eurotiomycetidae</taxon>
        <taxon>Eurotiales</taxon>
        <taxon>Aspergillaceae</taxon>
        <taxon>Aspergillus</taxon>
        <taxon>Aspergillus subgen. Circumdati</taxon>
    </lineage>
</organism>
<gene>
    <name evidence="3" type="ORF">ASPTUDRAFT_151353</name>
</gene>
<keyword evidence="4" id="KW-1185">Reference proteome</keyword>
<dbReference type="AlphaFoldDB" id="A0A1L9MY91"/>
<evidence type="ECO:0000313" key="3">
    <source>
        <dbReference type="EMBL" id="OJI81988.1"/>
    </source>
</evidence>
<dbReference type="Proteomes" id="UP000184304">
    <property type="component" value="Unassembled WGS sequence"/>
</dbReference>
<dbReference type="Pfam" id="PF23397">
    <property type="entry name" value="DUF7104"/>
    <property type="match status" value="11"/>
</dbReference>
<dbReference type="VEuPathDB" id="FungiDB:ASPTUDRAFT_151353"/>
<evidence type="ECO:0000256" key="1">
    <source>
        <dbReference type="SAM" id="MobiDB-lite"/>
    </source>
</evidence>
<reference evidence="4" key="1">
    <citation type="journal article" date="2017" name="Genome Biol.">
        <title>Comparative genomics reveals high biological diversity and specific adaptations in the industrially and medically important fungal genus Aspergillus.</title>
        <authorList>
            <person name="de Vries R.P."/>
            <person name="Riley R."/>
            <person name="Wiebenga A."/>
            <person name="Aguilar-Osorio G."/>
            <person name="Amillis S."/>
            <person name="Uchima C.A."/>
            <person name="Anderluh G."/>
            <person name="Asadollahi M."/>
            <person name="Askin M."/>
            <person name="Barry K."/>
            <person name="Battaglia E."/>
            <person name="Bayram O."/>
            <person name="Benocci T."/>
            <person name="Braus-Stromeyer S.A."/>
            <person name="Caldana C."/>
            <person name="Canovas D."/>
            <person name="Cerqueira G.C."/>
            <person name="Chen F."/>
            <person name="Chen W."/>
            <person name="Choi C."/>
            <person name="Clum A."/>
            <person name="Dos Santos R.A."/>
            <person name="Damasio A.R."/>
            <person name="Diallinas G."/>
            <person name="Emri T."/>
            <person name="Fekete E."/>
            <person name="Flipphi M."/>
            <person name="Freyberg S."/>
            <person name="Gallo A."/>
            <person name="Gournas C."/>
            <person name="Habgood R."/>
            <person name="Hainaut M."/>
            <person name="Harispe M.L."/>
            <person name="Henrissat B."/>
            <person name="Hilden K.S."/>
            <person name="Hope R."/>
            <person name="Hossain A."/>
            <person name="Karabika E."/>
            <person name="Karaffa L."/>
            <person name="Karanyi Z."/>
            <person name="Krasevec N."/>
            <person name="Kuo A."/>
            <person name="Kusch H."/>
            <person name="LaButti K."/>
            <person name="Lagendijk E.L."/>
            <person name="Lapidus A."/>
            <person name="Levasseur A."/>
            <person name="Lindquist E."/>
            <person name="Lipzen A."/>
            <person name="Logrieco A.F."/>
            <person name="MacCabe A."/>
            <person name="Maekelae M.R."/>
            <person name="Malavazi I."/>
            <person name="Melin P."/>
            <person name="Meyer V."/>
            <person name="Mielnichuk N."/>
            <person name="Miskei M."/>
            <person name="Molnar A.P."/>
            <person name="Mule G."/>
            <person name="Ngan C.Y."/>
            <person name="Orejas M."/>
            <person name="Orosz E."/>
            <person name="Ouedraogo J.P."/>
            <person name="Overkamp K.M."/>
            <person name="Park H.-S."/>
            <person name="Perrone G."/>
            <person name="Piumi F."/>
            <person name="Punt P.J."/>
            <person name="Ram A.F."/>
            <person name="Ramon A."/>
            <person name="Rauscher S."/>
            <person name="Record E."/>
            <person name="Riano-Pachon D.M."/>
            <person name="Robert V."/>
            <person name="Roehrig J."/>
            <person name="Ruller R."/>
            <person name="Salamov A."/>
            <person name="Salih N.S."/>
            <person name="Samson R.A."/>
            <person name="Sandor E."/>
            <person name="Sanguinetti M."/>
            <person name="Schuetze T."/>
            <person name="Sepcic K."/>
            <person name="Shelest E."/>
            <person name="Sherlock G."/>
            <person name="Sophianopoulou V."/>
            <person name="Squina F.M."/>
            <person name="Sun H."/>
            <person name="Susca A."/>
            <person name="Todd R.B."/>
            <person name="Tsang A."/>
            <person name="Unkles S.E."/>
            <person name="van de Wiele N."/>
            <person name="van Rossen-Uffink D."/>
            <person name="Oliveira J.V."/>
            <person name="Vesth T.C."/>
            <person name="Visser J."/>
            <person name="Yu J.-H."/>
            <person name="Zhou M."/>
            <person name="Andersen M.R."/>
            <person name="Archer D.B."/>
            <person name="Baker S.E."/>
            <person name="Benoit I."/>
            <person name="Brakhage A.A."/>
            <person name="Braus G.H."/>
            <person name="Fischer R."/>
            <person name="Frisvad J.C."/>
            <person name="Goldman G.H."/>
            <person name="Houbraken J."/>
            <person name="Oakley B."/>
            <person name="Pocsi I."/>
            <person name="Scazzocchio C."/>
            <person name="Seiboth B."/>
            <person name="vanKuyk P.A."/>
            <person name="Wortman J."/>
            <person name="Dyer P.S."/>
            <person name="Grigoriev I.V."/>
        </authorList>
    </citation>
    <scope>NUCLEOTIDE SEQUENCE [LARGE SCALE GENOMIC DNA]</scope>
    <source>
        <strain evidence="4">CBS 134.48</strain>
    </source>
</reference>
<feature type="region of interest" description="Disordered" evidence="1">
    <location>
        <begin position="1014"/>
        <end position="1070"/>
    </location>
</feature>
<sequence>MIRLLPNHDKDKDAEIECELFNYDLTSRSGADSHLYEALSYVWGSSTRSRTIKLNNCAFPVTENLYLALSRLRNRQLERTLWVDAICIDQSNRDEKAKQIPLMRTIYAQAQHVIVWLGEAYENGDKALEALRCLAEGQDVDIRGCGALCVKLFERAWFRRIWVLQEVGVALHIYIMCGSAQINGYAFCEGLKRLDRHLDCQELIGPVAFLIKGALVRPKYEPGSRGTLTIGELVGMYCYHNATEKHDKIYALLGLSADPMTPALTPNYVLPWNQVFKQVTNYIFPDCSVETWPGSDIVIIRGKGRALGHICSVQRVSDFGQQKVKVYLNDTARSIGYESEWEASWELQTFAQTFKPGDIIFLLQGDSKPSVIRLCKDHFRIITPAVTLCKRRPRESPEGTSRRWHTLGGSCDILLAWRIPLNNDTRSQKWPETELLDMVPAYQGQSLEAEYRRNNITRIMASVAMGALALKKPEDKDIAHLLATSGTDDSIASRLTKASAKDIRCFPDKRLQIFFPCEQDDLSISEEMVKSVAENIGPCGYIIIELLFQLQGGNLPISEEVVEAAARNSGDYGHLVMKTIYRHRGEFFPISEKAVMAAAGNTGKRGTKLLKLLFKSQGEALPVSEEVIKAAAMSDEICGHEIFKIIVRHGDKHLLVSEEVCKSTMGNTRWGDKNLRYLVENWERKVHISEGLLIAAARNNIWGHTILEILFQHGEASLQMSEEVLEATSRNNFGHRILELLFRHGLKTPPISEEVIKAMAGHLGGELMLELLFQYTEEKILISEDVVKEAAGNRMVGDRVLHLLFQKEGNRLPVTEEVVKTAAGNYHGHSQLKLLFQHRGVSLAISEKVVEAAAGNGDNGHAVMELLFQQKGEKLPVTEEVVKTAAGNDHQGHKIMECLLQQKGKSLPVTEEVVKRATGNELCGDYMMELLFRQRGEKLPVTEDVVKAAAGNEIRGDRIMELLFQQRGERLPVTEDVVKAAAENLRCRSYIMELLFQQRGGILPVTEEVSEAAAEDTCCGSTSNSEIPESAESAESAESSDSSDSTDHSQSSARPESSENLLSWFGMVGK</sequence>
<feature type="compositionally biased region" description="Low complexity" evidence="1">
    <location>
        <begin position="1023"/>
        <end position="1053"/>
    </location>
</feature>
<name>A0A1L9MY91_ASPTC</name>
<dbReference type="OrthoDB" id="3477286at2759"/>
<dbReference type="PANTHER" id="PTHR24148">
    <property type="entry name" value="ANKYRIN REPEAT DOMAIN-CONTAINING PROTEIN 39 HOMOLOG-RELATED"/>
    <property type="match status" value="1"/>
</dbReference>
<evidence type="ECO:0000259" key="2">
    <source>
        <dbReference type="Pfam" id="PF06985"/>
    </source>
</evidence>
<dbReference type="Gene3D" id="1.20.5.340">
    <property type="match status" value="3"/>
</dbReference>
<dbReference type="InterPro" id="IPR055530">
    <property type="entry name" value="DUF7104"/>
</dbReference>
<dbReference type="Pfam" id="PF06985">
    <property type="entry name" value="HET"/>
    <property type="match status" value="1"/>
</dbReference>
<evidence type="ECO:0000313" key="4">
    <source>
        <dbReference type="Proteomes" id="UP000184304"/>
    </source>
</evidence>
<dbReference type="EMBL" id="KV878205">
    <property type="protein sequence ID" value="OJI81988.1"/>
    <property type="molecule type" value="Genomic_DNA"/>
</dbReference>